<evidence type="ECO:0000256" key="4">
    <source>
        <dbReference type="ARBA" id="ARBA00023014"/>
    </source>
</evidence>
<dbReference type="EMBL" id="CP001687">
    <property type="protein sequence ID" value="ACV11422.1"/>
    <property type="molecule type" value="Genomic_DNA"/>
</dbReference>
<dbReference type="OrthoDB" id="372128at2157"/>
<dbReference type="Proteomes" id="UP000002071">
    <property type="component" value="Chromosome"/>
</dbReference>
<dbReference type="STRING" id="519442.Huta_1246"/>
<dbReference type="PANTHER" id="PTHR43288:SF1">
    <property type="entry name" value="GLYCYL-RADICAL ENZYME ACTIVATING ENZYME MJ0021-RELATED"/>
    <property type="match status" value="1"/>
</dbReference>
<dbReference type="RefSeq" id="WP_015788996.1">
    <property type="nucleotide sequence ID" value="NC_013158.1"/>
</dbReference>
<dbReference type="GeneID" id="8383521"/>
<keyword evidence="4" id="KW-0411">Iron-sulfur</keyword>
<gene>
    <name evidence="7" type="ordered locus">Huta_1246</name>
</gene>
<dbReference type="KEGG" id="hut:Huta_1246"/>
<keyword evidence="1" id="KW-0949">S-adenosyl-L-methionine</keyword>
<evidence type="ECO:0000313" key="7">
    <source>
        <dbReference type="EMBL" id="ACV11422.1"/>
    </source>
</evidence>
<dbReference type="InterPro" id="IPR058374">
    <property type="entry name" value="DUF8061"/>
</dbReference>
<sequence>MISEGCEQCAKGGKMVIFVYGYCDQRDCFYCPLGENRKNVTDVYANERKVEDDQDLIEEAKRMDALGSSLTGGEPQEVMDRTCRYISLLKDEFGEDHHIHLYTGITGGRENMRRLAEAGLDEIRFHPPLDMWGDLHGTEWEDILYIAREEGLTPAFEIPGIRPEDEFITFVEEGAAEFVNVNEFEMSQGNYRRMQQKGFDLKEDHMSAVEGSHDVLDSMAKHPKVYFCTSVFKDAAQHRNRLKRMAKNVRRPFDETTDDGTLVYGKAWVDADRLDELGVPAEYYVEKSEHVEVAWWLLEEMIAEGDIAEGEIVEQYPTVDGTVVERTPLPDGSIEGTESAQSVRAE</sequence>
<dbReference type="InterPro" id="IPR013785">
    <property type="entry name" value="Aldolase_TIM"/>
</dbReference>
<evidence type="ECO:0000256" key="1">
    <source>
        <dbReference type="ARBA" id="ARBA00022691"/>
    </source>
</evidence>
<keyword evidence="8" id="KW-1185">Reference proteome</keyword>
<dbReference type="AlphaFoldDB" id="C7NN22"/>
<proteinExistence type="predicted"/>
<dbReference type="SFLD" id="SFLDG01108">
    <property type="entry name" value="Uncharacterised_Radical_SAM_Su"/>
    <property type="match status" value="1"/>
</dbReference>
<feature type="domain" description="DUF8061" evidence="6">
    <location>
        <begin position="260"/>
        <end position="329"/>
    </location>
</feature>
<dbReference type="SUPFAM" id="SSF102114">
    <property type="entry name" value="Radical SAM enzymes"/>
    <property type="match status" value="1"/>
</dbReference>
<dbReference type="HOGENOM" id="CLU_053467_0_0_2"/>
<dbReference type="eggNOG" id="arCOG00932">
    <property type="taxonomic scope" value="Archaea"/>
</dbReference>
<dbReference type="Pfam" id="PF26257">
    <property type="entry name" value="DUF8061"/>
    <property type="match status" value="1"/>
</dbReference>
<dbReference type="InterPro" id="IPR007197">
    <property type="entry name" value="rSAM"/>
</dbReference>
<keyword evidence="3" id="KW-0408">Iron</keyword>
<dbReference type="GO" id="GO:0003824">
    <property type="term" value="F:catalytic activity"/>
    <property type="evidence" value="ECO:0007669"/>
    <property type="project" value="InterPro"/>
</dbReference>
<evidence type="ECO:0000256" key="3">
    <source>
        <dbReference type="ARBA" id="ARBA00023004"/>
    </source>
</evidence>
<dbReference type="InterPro" id="IPR040087">
    <property type="entry name" value="MJ0021-like"/>
</dbReference>
<organism evidence="7 8">
    <name type="scientific">Halorhabdus utahensis (strain DSM 12940 / JCM 11049 / AX-2)</name>
    <dbReference type="NCBI Taxonomy" id="519442"/>
    <lineage>
        <taxon>Archaea</taxon>
        <taxon>Methanobacteriati</taxon>
        <taxon>Methanobacteriota</taxon>
        <taxon>Stenosarchaea group</taxon>
        <taxon>Halobacteria</taxon>
        <taxon>Halobacteriales</taxon>
        <taxon>Haloarculaceae</taxon>
        <taxon>Halorhabdus</taxon>
    </lineage>
</organism>
<reference evidence="7 8" key="1">
    <citation type="journal article" date="2009" name="Stand. Genomic Sci.">
        <title>Complete genome sequence of Halorhabdus utahensis type strain (AX-2).</title>
        <authorList>
            <person name="Anderson I."/>
            <person name="Tindall B.J."/>
            <person name="Pomrenke H."/>
            <person name="Goker M."/>
            <person name="Lapidus A."/>
            <person name="Nolan M."/>
            <person name="Copeland A."/>
            <person name="Glavina Del Rio T."/>
            <person name="Chen F."/>
            <person name="Tice H."/>
            <person name="Cheng J.F."/>
            <person name="Lucas S."/>
            <person name="Chertkov O."/>
            <person name="Bruce D."/>
            <person name="Brettin T."/>
            <person name="Detter J.C."/>
            <person name="Han C."/>
            <person name="Goodwin L."/>
            <person name="Land M."/>
            <person name="Hauser L."/>
            <person name="Chang Y.J."/>
            <person name="Jeffries C.D."/>
            <person name="Pitluck S."/>
            <person name="Pati A."/>
            <person name="Mavromatis K."/>
            <person name="Ivanova N."/>
            <person name="Ovchinnikova G."/>
            <person name="Chen A."/>
            <person name="Palaniappan K."/>
            <person name="Chain P."/>
            <person name="Rohde M."/>
            <person name="Bristow J."/>
            <person name="Eisen J.A."/>
            <person name="Markowitz V."/>
            <person name="Hugenholtz P."/>
            <person name="Kyrpides N.C."/>
            <person name="Klenk H.P."/>
        </authorList>
    </citation>
    <scope>NUCLEOTIDE SEQUENCE [LARGE SCALE GENOMIC DNA]</scope>
    <source>
        <strain evidence="8">DSM 12940 / JCM 11049 / AX-2</strain>
    </source>
</reference>
<dbReference type="SFLD" id="SFLDS00029">
    <property type="entry name" value="Radical_SAM"/>
    <property type="match status" value="1"/>
</dbReference>
<dbReference type="GO" id="GO:0046872">
    <property type="term" value="F:metal ion binding"/>
    <property type="evidence" value="ECO:0007669"/>
    <property type="project" value="UniProtKB-KW"/>
</dbReference>
<feature type="compositionally biased region" description="Polar residues" evidence="5">
    <location>
        <begin position="336"/>
        <end position="346"/>
    </location>
</feature>
<dbReference type="Gene3D" id="3.20.20.70">
    <property type="entry name" value="Aldolase class I"/>
    <property type="match status" value="1"/>
</dbReference>
<dbReference type="GO" id="GO:0051536">
    <property type="term" value="F:iron-sulfur cluster binding"/>
    <property type="evidence" value="ECO:0007669"/>
    <property type="project" value="UniProtKB-KW"/>
</dbReference>
<protein>
    <submittedName>
        <fullName evidence="7">Radical SAM domain protein</fullName>
    </submittedName>
</protein>
<evidence type="ECO:0000313" key="8">
    <source>
        <dbReference type="Proteomes" id="UP000002071"/>
    </source>
</evidence>
<name>C7NN22_HALUD</name>
<feature type="region of interest" description="Disordered" evidence="5">
    <location>
        <begin position="325"/>
        <end position="346"/>
    </location>
</feature>
<evidence type="ECO:0000256" key="5">
    <source>
        <dbReference type="SAM" id="MobiDB-lite"/>
    </source>
</evidence>
<accession>C7NN22</accession>
<dbReference type="InterPro" id="IPR058240">
    <property type="entry name" value="rSAM_sf"/>
</dbReference>
<keyword evidence="2" id="KW-0479">Metal-binding</keyword>
<evidence type="ECO:0000256" key="2">
    <source>
        <dbReference type="ARBA" id="ARBA00022723"/>
    </source>
</evidence>
<evidence type="ECO:0000259" key="6">
    <source>
        <dbReference type="Pfam" id="PF26257"/>
    </source>
</evidence>
<dbReference type="CDD" id="cd01335">
    <property type="entry name" value="Radical_SAM"/>
    <property type="match status" value="1"/>
</dbReference>
<dbReference type="PANTHER" id="PTHR43288">
    <property type="entry name" value="BIOTIN SYNTHASE-RELATED PROTEIN, RADICAL SAM SUPERFAMILY"/>
    <property type="match status" value="1"/>
</dbReference>